<keyword evidence="2" id="KW-1185">Reference proteome</keyword>
<evidence type="ECO:0008006" key="3">
    <source>
        <dbReference type="Google" id="ProtNLM"/>
    </source>
</evidence>
<accession>A0A232LTG2</accession>
<proteinExistence type="predicted"/>
<organism evidence="1 2">
    <name type="scientific">Elaphomyces granulatus</name>
    <dbReference type="NCBI Taxonomy" id="519963"/>
    <lineage>
        <taxon>Eukaryota</taxon>
        <taxon>Fungi</taxon>
        <taxon>Dikarya</taxon>
        <taxon>Ascomycota</taxon>
        <taxon>Pezizomycotina</taxon>
        <taxon>Eurotiomycetes</taxon>
        <taxon>Eurotiomycetidae</taxon>
        <taxon>Eurotiales</taxon>
        <taxon>Elaphomycetaceae</taxon>
        <taxon>Elaphomyces</taxon>
    </lineage>
</organism>
<dbReference type="Gene3D" id="3.30.200.20">
    <property type="entry name" value="Phosphorylase Kinase, domain 1"/>
    <property type="match status" value="1"/>
</dbReference>
<dbReference type="AlphaFoldDB" id="A0A232LTG2"/>
<reference evidence="1 2" key="1">
    <citation type="journal article" date="2015" name="Environ. Microbiol.">
        <title>Metagenome sequence of Elaphomyces granulatus from sporocarp tissue reveals Ascomycota ectomycorrhizal fingerprints of genome expansion and a Proteobacteria-rich microbiome.</title>
        <authorList>
            <person name="Quandt C.A."/>
            <person name="Kohler A."/>
            <person name="Hesse C.N."/>
            <person name="Sharpton T.J."/>
            <person name="Martin F."/>
            <person name="Spatafora J.W."/>
        </authorList>
    </citation>
    <scope>NUCLEOTIDE SEQUENCE [LARGE SCALE GENOMIC DNA]</scope>
    <source>
        <strain evidence="1 2">OSC145934</strain>
    </source>
</reference>
<sequence>MAMVRDNMSAEASSGNKMRTLDICIQGQFRLLKALGSGAFSDVYKGLDLSP</sequence>
<protein>
    <recommendedName>
        <fullName evidence="3">Protein kinase domain-containing protein</fullName>
    </recommendedName>
</protein>
<evidence type="ECO:0000313" key="1">
    <source>
        <dbReference type="EMBL" id="OXV07461.1"/>
    </source>
</evidence>
<dbReference type="EMBL" id="NPHW01004841">
    <property type="protein sequence ID" value="OXV07461.1"/>
    <property type="molecule type" value="Genomic_DNA"/>
</dbReference>
<dbReference type="Proteomes" id="UP000243515">
    <property type="component" value="Unassembled WGS sequence"/>
</dbReference>
<evidence type="ECO:0000313" key="2">
    <source>
        <dbReference type="Proteomes" id="UP000243515"/>
    </source>
</evidence>
<gene>
    <name evidence="1" type="ORF">Egran_04774</name>
</gene>
<name>A0A232LTG2_9EURO</name>
<comment type="caution">
    <text evidence="1">The sequence shown here is derived from an EMBL/GenBank/DDBJ whole genome shotgun (WGS) entry which is preliminary data.</text>
</comment>